<dbReference type="EMBL" id="JASSZA010000021">
    <property type="protein sequence ID" value="KAK2085555.1"/>
    <property type="molecule type" value="Genomic_DNA"/>
</dbReference>
<protein>
    <recommendedName>
        <fullName evidence="2">WAP domain-containing protein</fullName>
    </recommendedName>
</protein>
<feature type="compositionally biased region" description="Polar residues" evidence="1">
    <location>
        <begin position="47"/>
        <end position="64"/>
    </location>
</feature>
<gene>
    <name evidence="3" type="ORF">P7K49_036855</name>
</gene>
<organism evidence="3 4">
    <name type="scientific">Saguinus oedipus</name>
    <name type="common">Cotton-top tamarin</name>
    <name type="synonym">Oedipomidas oedipus</name>
    <dbReference type="NCBI Taxonomy" id="9490"/>
    <lineage>
        <taxon>Eukaryota</taxon>
        <taxon>Metazoa</taxon>
        <taxon>Chordata</taxon>
        <taxon>Craniata</taxon>
        <taxon>Vertebrata</taxon>
        <taxon>Euteleostomi</taxon>
        <taxon>Mammalia</taxon>
        <taxon>Eutheria</taxon>
        <taxon>Euarchontoglires</taxon>
        <taxon>Primates</taxon>
        <taxon>Haplorrhini</taxon>
        <taxon>Platyrrhini</taxon>
        <taxon>Cebidae</taxon>
        <taxon>Callitrichinae</taxon>
        <taxon>Saguinus</taxon>
    </lineage>
</organism>
<comment type="caution">
    <text evidence="3">The sequence shown here is derived from an EMBL/GenBank/DDBJ whole genome shotgun (WGS) entry which is preliminary data.</text>
</comment>
<keyword evidence="4" id="KW-1185">Reference proteome</keyword>
<dbReference type="Pfam" id="PF00095">
    <property type="entry name" value="WAP"/>
    <property type="match status" value="1"/>
</dbReference>
<name>A0ABQ9TM09_SAGOE</name>
<evidence type="ECO:0000313" key="3">
    <source>
        <dbReference type="EMBL" id="KAK2085555.1"/>
    </source>
</evidence>
<accession>A0ABQ9TM09</accession>
<dbReference type="InterPro" id="IPR036645">
    <property type="entry name" value="Elafin-like_sf"/>
</dbReference>
<dbReference type="InterPro" id="IPR042357">
    <property type="entry name" value="WFDC1"/>
</dbReference>
<evidence type="ECO:0000256" key="1">
    <source>
        <dbReference type="SAM" id="MobiDB-lite"/>
    </source>
</evidence>
<feature type="domain" description="WAP" evidence="2">
    <location>
        <begin position="85"/>
        <end position="134"/>
    </location>
</feature>
<evidence type="ECO:0000313" key="4">
    <source>
        <dbReference type="Proteomes" id="UP001266305"/>
    </source>
</evidence>
<dbReference type="PROSITE" id="PS51390">
    <property type="entry name" value="WAP"/>
    <property type="match status" value="1"/>
</dbReference>
<feature type="region of interest" description="Disordered" evidence="1">
    <location>
        <begin position="47"/>
        <end position="103"/>
    </location>
</feature>
<dbReference type="Proteomes" id="UP001266305">
    <property type="component" value="Unassembled WGS sequence"/>
</dbReference>
<dbReference type="PANTHER" id="PTHR14308">
    <property type="entry name" value="WAP FOUR-DISULFIDE CORE DOMAIN PROTEIN 1"/>
    <property type="match status" value="1"/>
</dbReference>
<dbReference type="InterPro" id="IPR008197">
    <property type="entry name" value="WAP_dom"/>
</dbReference>
<sequence length="147" mass="15561">MVYLADLKEQAFGRGRSLGKGLEVTVPTVIKAASVVFVWFCSQRPGTLSRVHSSGWRQDSNAGSTGADAALSPQAEEAGVPGGPRQPRADRCPPPPRTLPPGACQAARCQADSECPRHRRCCYNGCAYACLEAVPPPPGGWARGTDR</sequence>
<evidence type="ECO:0000259" key="2">
    <source>
        <dbReference type="PROSITE" id="PS51390"/>
    </source>
</evidence>
<dbReference type="PANTHER" id="PTHR14308:SF0">
    <property type="entry name" value="WAP FOUR-DISULFIDE CORE DOMAIN PROTEIN 1"/>
    <property type="match status" value="1"/>
</dbReference>
<dbReference type="SMART" id="SM00217">
    <property type="entry name" value="WAP"/>
    <property type="match status" value="1"/>
</dbReference>
<dbReference type="SUPFAM" id="SSF57256">
    <property type="entry name" value="Elafin-like"/>
    <property type="match status" value="1"/>
</dbReference>
<proteinExistence type="predicted"/>
<dbReference type="Gene3D" id="4.10.75.10">
    <property type="entry name" value="Elafin-like"/>
    <property type="match status" value="1"/>
</dbReference>
<reference evidence="3 4" key="1">
    <citation type="submission" date="2023-05" db="EMBL/GenBank/DDBJ databases">
        <title>B98-5 Cell Line De Novo Hybrid Assembly: An Optical Mapping Approach.</title>
        <authorList>
            <person name="Kananen K."/>
            <person name="Auerbach J.A."/>
            <person name="Kautto E."/>
            <person name="Blachly J.S."/>
        </authorList>
    </citation>
    <scope>NUCLEOTIDE SEQUENCE [LARGE SCALE GENOMIC DNA]</scope>
    <source>
        <strain evidence="3">B95-8</strain>
        <tissue evidence="3">Cell line</tissue>
    </source>
</reference>